<dbReference type="EMBL" id="BRXZ01003129">
    <property type="protein sequence ID" value="GMH47979.1"/>
    <property type="molecule type" value="Genomic_DNA"/>
</dbReference>
<protein>
    <submittedName>
        <fullName evidence="1">Uncharacterized protein</fullName>
    </submittedName>
</protein>
<evidence type="ECO:0000313" key="2">
    <source>
        <dbReference type="Proteomes" id="UP001165082"/>
    </source>
</evidence>
<dbReference type="Proteomes" id="UP001165082">
    <property type="component" value="Unassembled WGS sequence"/>
</dbReference>
<name>A0A9W6ZCE1_9STRA</name>
<comment type="caution">
    <text evidence="1">The sequence shown here is derived from an EMBL/GenBank/DDBJ whole genome shotgun (WGS) entry which is preliminary data.</text>
</comment>
<evidence type="ECO:0000313" key="1">
    <source>
        <dbReference type="EMBL" id="GMH47979.1"/>
    </source>
</evidence>
<keyword evidence="2" id="KW-1185">Reference proteome</keyword>
<gene>
    <name evidence="1" type="ORF">TrRE_jg428</name>
</gene>
<organism evidence="1 2">
    <name type="scientific">Triparma retinervis</name>
    <dbReference type="NCBI Taxonomy" id="2557542"/>
    <lineage>
        <taxon>Eukaryota</taxon>
        <taxon>Sar</taxon>
        <taxon>Stramenopiles</taxon>
        <taxon>Ochrophyta</taxon>
        <taxon>Bolidophyceae</taxon>
        <taxon>Parmales</taxon>
        <taxon>Triparmaceae</taxon>
        <taxon>Triparma</taxon>
    </lineage>
</organism>
<accession>A0A9W6ZCE1</accession>
<dbReference type="AlphaFoldDB" id="A0A9W6ZCE1"/>
<sequence length="112" mass="12432">MKSRLLSKTLTSTTTSSHEIMPNATSTVSSMILQMVSSGPGDRSKFMVLDLKTVVRNLIDAKSELPNTQTWKLRYDTGNYAGDGMVEVMRRMDVVVTGEKGREAFGVRKSDR</sequence>
<proteinExistence type="predicted"/>
<reference evidence="1" key="1">
    <citation type="submission" date="2022-07" db="EMBL/GenBank/DDBJ databases">
        <title>Genome analysis of Parmales, a sister group of diatoms, reveals the evolutionary specialization of diatoms from phago-mixotrophs to photoautotrophs.</title>
        <authorList>
            <person name="Ban H."/>
            <person name="Sato S."/>
            <person name="Yoshikawa S."/>
            <person name="Kazumasa Y."/>
            <person name="Nakamura Y."/>
            <person name="Ichinomiya M."/>
            <person name="Saitoh K."/>
            <person name="Sato N."/>
            <person name="Blanc-Mathieu R."/>
            <person name="Endo H."/>
            <person name="Kuwata A."/>
            <person name="Ogata H."/>
        </authorList>
    </citation>
    <scope>NUCLEOTIDE SEQUENCE</scope>
</reference>